<evidence type="ECO:0000259" key="1">
    <source>
        <dbReference type="PROSITE" id="PS51186"/>
    </source>
</evidence>
<protein>
    <submittedName>
        <fullName evidence="2">Acetyltransferase (GNAT) family protein</fullName>
    </submittedName>
</protein>
<dbReference type="InterPro" id="IPR000182">
    <property type="entry name" value="GNAT_dom"/>
</dbReference>
<evidence type="ECO:0000313" key="2">
    <source>
        <dbReference type="EMBL" id="SNS10286.1"/>
    </source>
</evidence>
<evidence type="ECO:0000313" key="3">
    <source>
        <dbReference type="Proteomes" id="UP000198415"/>
    </source>
</evidence>
<feature type="domain" description="N-acetyltransferase" evidence="1">
    <location>
        <begin position="3"/>
        <end position="144"/>
    </location>
</feature>
<dbReference type="SUPFAM" id="SSF55729">
    <property type="entry name" value="Acyl-CoA N-acyltransferases (Nat)"/>
    <property type="match status" value="1"/>
</dbReference>
<dbReference type="PROSITE" id="PS51186">
    <property type="entry name" value="GNAT"/>
    <property type="match status" value="1"/>
</dbReference>
<dbReference type="AlphaFoldDB" id="A0A239BQZ8"/>
<accession>A0A239BQZ8</accession>
<dbReference type="Proteomes" id="UP000198415">
    <property type="component" value="Unassembled WGS sequence"/>
</dbReference>
<organism evidence="2 3">
    <name type="scientific">Actinoplanes regularis</name>
    <dbReference type="NCBI Taxonomy" id="52697"/>
    <lineage>
        <taxon>Bacteria</taxon>
        <taxon>Bacillati</taxon>
        <taxon>Actinomycetota</taxon>
        <taxon>Actinomycetes</taxon>
        <taxon>Micromonosporales</taxon>
        <taxon>Micromonosporaceae</taxon>
        <taxon>Actinoplanes</taxon>
    </lineage>
</organism>
<dbReference type="GO" id="GO:0016747">
    <property type="term" value="F:acyltransferase activity, transferring groups other than amino-acyl groups"/>
    <property type="evidence" value="ECO:0007669"/>
    <property type="project" value="InterPro"/>
</dbReference>
<keyword evidence="3" id="KW-1185">Reference proteome</keyword>
<name>A0A239BQZ8_9ACTN</name>
<reference evidence="2 3" key="1">
    <citation type="submission" date="2017-06" db="EMBL/GenBank/DDBJ databases">
        <authorList>
            <person name="Kim H.J."/>
            <person name="Triplett B.A."/>
        </authorList>
    </citation>
    <scope>NUCLEOTIDE SEQUENCE [LARGE SCALE GENOMIC DNA]</scope>
    <source>
        <strain evidence="2 3">DSM 43151</strain>
    </source>
</reference>
<keyword evidence="2" id="KW-0808">Transferase</keyword>
<dbReference type="Pfam" id="PF00583">
    <property type="entry name" value="Acetyltransf_1"/>
    <property type="match status" value="1"/>
</dbReference>
<dbReference type="OrthoDB" id="4549080at2"/>
<sequence length="144" mass="16223">MTIELVPRFTVNDRQLSALHTRAFNGDPSDVQPWSQRLTRHALTWIGAFEADRLIGFVQVCWDGGSHAFLLDTAVDPEKQHRGIGAALVEAAAKEARAAGCEWLHVDFEPHLEHFYLDRCHFEATRAGLIRLKQVRPRPSTAGR</sequence>
<dbReference type="RefSeq" id="WP_089295641.1">
    <property type="nucleotide sequence ID" value="NZ_BOMU01000062.1"/>
</dbReference>
<dbReference type="Gene3D" id="3.40.630.30">
    <property type="match status" value="1"/>
</dbReference>
<gene>
    <name evidence="2" type="ORF">SAMN06264365_11079</name>
</gene>
<proteinExistence type="predicted"/>
<dbReference type="EMBL" id="FZNR01000010">
    <property type="protein sequence ID" value="SNS10286.1"/>
    <property type="molecule type" value="Genomic_DNA"/>
</dbReference>
<dbReference type="InterPro" id="IPR016181">
    <property type="entry name" value="Acyl_CoA_acyltransferase"/>
</dbReference>
<dbReference type="CDD" id="cd04301">
    <property type="entry name" value="NAT_SF"/>
    <property type="match status" value="1"/>
</dbReference>